<keyword evidence="4 7" id="KW-1133">Transmembrane helix</keyword>
<feature type="transmembrane region" description="Helical" evidence="7">
    <location>
        <begin position="212"/>
        <end position="230"/>
    </location>
</feature>
<organism evidence="8 9">
    <name type="scientific">Pseudonocardia abyssalis</name>
    <dbReference type="NCBI Taxonomy" id="2792008"/>
    <lineage>
        <taxon>Bacteria</taxon>
        <taxon>Bacillati</taxon>
        <taxon>Actinomycetota</taxon>
        <taxon>Actinomycetes</taxon>
        <taxon>Pseudonocardiales</taxon>
        <taxon>Pseudonocardiaceae</taxon>
        <taxon>Pseudonocardia</taxon>
    </lineage>
</organism>
<keyword evidence="3 7" id="KW-0812">Transmembrane</keyword>
<comment type="subcellular location">
    <subcellularLocation>
        <location evidence="1">Membrane</location>
        <topology evidence="1">Multi-pass membrane protein</topology>
    </subcellularLocation>
</comment>
<sequence length="282" mass="30226">MELLSNPELWIAFASLLLLEIVLGIDNVVFISILAGKLPAHQQKRARTIGLLLALVTRILLLFSLSWLIGLTAPLFTILGQEISGRDLILILGGLFLLGKSTYEIHDRLEGSDGHGPGAGQASFAAVLGQIVVLDVVFSLDSVITAVGMVDELYIMVAAVMIAIGIMLVSAGFISDFVNRHPTVKMLALAFLLLIGASLVAEGFDAGLPKGYVYGPIAFAILVEVLNLRYQTVAARRRARRTETSAEPVEPVHLRPAYVKSGPQTTPAPAPDRDPQGHHPPT</sequence>
<evidence type="ECO:0000256" key="2">
    <source>
        <dbReference type="ARBA" id="ARBA00007511"/>
    </source>
</evidence>
<comment type="similarity">
    <text evidence="2">Belongs to the TerC family.</text>
</comment>
<dbReference type="Proteomes" id="UP000694287">
    <property type="component" value="Unassembled WGS sequence"/>
</dbReference>
<feature type="transmembrane region" description="Helical" evidence="7">
    <location>
        <begin position="12"/>
        <end position="36"/>
    </location>
</feature>
<evidence type="ECO:0000313" key="9">
    <source>
        <dbReference type="Proteomes" id="UP000694287"/>
    </source>
</evidence>
<evidence type="ECO:0000256" key="4">
    <source>
        <dbReference type="ARBA" id="ARBA00022989"/>
    </source>
</evidence>
<accession>A0ABS6ULL6</accession>
<feature type="transmembrane region" description="Helical" evidence="7">
    <location>
        <begin position="186"/>
        <end position="206"/>
    </location>
</feature>
<dbReference type="RefSeq" id="WP_218615779.1">
    <property type="nucleotide sequence ID" value="NZ_JADQDK010000001.1"/>
</dbReference>
<evidence type="ECO:0000256" key="7">
    <source>
        <dbReference type="SAM" id="Phobius"/>
    </source>
</evidence>
<evidence type="ECO:0000256" key="1">
    <source>
        <dbReference type="ARBA" id="ARBA00004141"/>
    </source>
</evidence>
<dbReference type="Pfam" id="PF03741">
    <property type="entry name" value="TerC"/>
    <property type="match status" value="1"/>
</dbReference>
<dbReference type="PANTHER" id="PTHR30238:SF4">
    <property type="entry name" value="SLL1022 PROTEIN"/>
    <property type="match status" value="1"/>
</dbReference>
<evidence type="ECO:0000256" key="6">
    <source>
        <dbReference type="SAM" id="MobiDB-lite"/>
    </source>
</evidence>
<reference evidence="8 9" key="1">
    <citation type="submission" date="2020-11" db="EMBL/GenBank/DDBJ databases">
        <title>Pseudonocardia abyssalis sp. nov. and Pseudonocardia oceani sp. nov., description and phylogenomic analysis of two novel actinomycetes isolated from the deep Southern Ocean.</title>
        <authorList>
            <person name="Parra J."/>
        </authorList>
    </citation>
    <scope>NUCLEOTIDE SEQUENCE [LARGE SCALE GENOMIC DNA]</scope>
    <source>
        <strain evidence="8 9">KRD-168</strain>
    </source>
</reference>
<keyword evidence="5 7" id="KW-0472">Membrane</keyword>
<feature type="region of interest" description="Disordered" evidence="6">
    <location>
        <begin position="239"/>
        <end position="282"/>
    </location>
</feature>
<proteinExistence type="inferred from homology"/>
<feature type="transmembrane region" description="Helical" evidence="7">
    <location>
        <begin position="153"/>
        <end position="174"/>
    </location>
</feature>
<keyword evidence="9" id="KW-1185">Reference proteome</keyword>
<evidence type="ECO:0000256" key="5">
    <source>
        <dbReference type="ARBA" id="ARBA00023136"/>
    </source>
</evidence>
<protein>
    <submittedName>
        <fullName evidence="8">TerC family protein</fullName>
    </submittedName>
</protein>
<evidence type="ECO:0000313" key="8">
    <source>
        <dbReference type="EMBL" id="MBW0133150.1"/>
    </source>
</evidence>
<feature type="compositionally biased region" description="Basic and acidic residues" evidence="6">
    <location>
        <begin position="271"/>
        <end position="282"/>
    </location>
</feature>
<dbReference type="InterPro" id="IPR005496">
    <property type="entry name" value="Integral_membrane_TerC"/>
</dbReference>
<feature type="transmembrane region" description="Helical" evidence="7">
    <location>
        <begin position="48"/>
        <end position="71"/>
    </location>
</feature>
<dbReference type="EMBL" id="JADQDK010000001">
    <property type="protein sequence ID" value="MBW0133150.1"/>
    <property type="molecule type" value="Genomic_DNA"/>
</dbReference>
<comment type="caution">
    <text evidence="8">The sequence shown here is derived from an EMBL/GenBank/DDBJ whole genome shotgun (WGS) entry which is preliminary data.</text>
</comment>
<evidence type="ECO:0000256" key="3">
    <source>
        <dbReference type="ARBA" id="ARBA00022692"/>
    </source>
</evidence>
<gene>
    <name evidence="8" type="ORF">I4I81_02615</name>
</gene>
<name>A0ABS6ULL6_9PSEU</name>
<dbReference type="PANTHER" id="PTHR30238">
    <property type="entry name" value="MEMBRANE BOUND PREDICTED REDOX MODULATOR"/>
    <property type="match status" value="1"/>
</dbReference>